<dbReference type="AlphaFoldDB" id="A0A1H3PI63"/>
<dbReference type="STRING" id="415015.SAMN05660462_01516"/>
<protein>
    <submittedName>
        <fullName evidence="1">Uncharacterized protein</fullName>
    </submittedName>
</protein>
<gene>
    <name evidence="1" type="ORF">SAMN05660462_01516</name>
</gene>
<keyword evidence="2" id="KW-1185">Reference proteome</keyword>
<evidence type="ECO:0000313" key="1">
    <source>
        <dbReference type="EMBL" id="SDZ00545.1"/>
    </source>
</evidence>
<organism evidence="1 2">
    <name type="scientific">Proteiniborus ethanoligenes</name>
    <dbReference type="NCBI Taxonomy" id="415015"/>
    <lineage>
        <taxon>Bacteria</taxon>
        <taxon>Bacillati</taxon>
        <taxon>Bacillota</taxon>
        <taxon>Clostridia</taxon>
        <taxon>Eubacteriales</taxon>
        <taxon>Proteiniborus</taxon>
    </lineage>
</organism>
<reference evidence="1 2" key="1">
    <citation type="submission" date="2016-10" db="EMBL/GenBank/DDBJ databases">
        <authorList>
            <person name="de Groot N.N."/>
        </authorList>
    </citation>
    <scope>NUCLEOTIDE SEQUENCE [LARGE SCALE GENOMIC DNA]</scope>
    <source>
        <strain evidence="1 2">DSM 21650</strain>
    </source>
</reference>
<dbReference type="EMBL" id="FNQE01000014">
    <property type="protein sequence ID" value="SDZ00545.1"/>
    <property type="molecule type" value="Genomic_DNA"/>
</dbReference>
<dbReference type="RefSeq" id="WP_176967915.1">
    <property type="nucleotide sequence ID" value="NZ_FNQE01000014.1"/>
</dbReference>
<dbReference type="Proteomes" id="UP000198625">
    <property type="component" value="Unassembled WGS sequence"/>
</dbReference>
<accession>A0A1H3PI63</accession>
<proteinExistence type="predicted"/>
<evidence type="ECO:0000313" key="2">
    <source>
        <dbReference type="Proteomes" id="UP000198625"/>
    </source>
</evidence>
<name>A0A1H3PI63_9FIRM</name>
<sequence>MVRIRAPSTKEVKEAFCRMPLLQWKFIKINLLISIISKSKGEMKYEKNNQS</sequence>